<dbReference type="Pfam" id="PF01044">
    <property type="entry name" value="Vinculin"/>
    <property type="match status" value="2"/>
</dbReference>
<feature type="compositionally biased region" description="Basic and acidic residues" evidence="5">
    <location>
        <begin position="1101"/>
        <end position="1113"/>
    </location>
</feature>
<dbReference type="Proteomes" id="UP000193920">
    <property type="component" value="Unassembled WGS sequence"/>
</dbReference>
<protein>
    <recommendedName>
        <fullName evidence="8">Vinculin/alpha-catenin</fullName>
    </recommendedName>
</protein>
<keyword evidence="3" id="KW-0963">Cytoplasm</keyword>
<evidence type="ECO:0000256" key="3">
    <source>
        <dbReference type="ARBA" id="ARBA00022490"/>
    </source>
</evidence>
<dbReference type="PANTHER" id="PTHR46180">
    <property type="entry name" value="VINCULIN"/>
    <property type="match status" value="1"/>
</dbReference>
<keyword evidence="4" id="KW-0009">Actin-binding</keyword>
<dbReference type="InterPro" id="IPR017997">
    <property type="entry name" value="Vinculin"/>
</dbReference>
<comment type="subcellular location">
    <subcellularLocation>
        <location evidence="1">Cytoplasm</location>
    </subcellularLocation>
</comment>
<dbReference type="InterPro" id="IPR036723">
    <property type="entry name" value="Alpha-catenin/vinculin-like_sf"/>
</dbReference>
<feature type="region of interest" description="Disordered" evidence="5">
    <location>
        <begin position="1009"/>
        <end position="1029"/>
    </location>
</feature>
<evidence type="ECO:0000313" key="6">
    <source>
        <dbReference type="EMBL" id="ORY75167.1"/>
    </source>
</evidence>
<comment type="similarity">
    <text evidence="2">Belongs to the vinculin/alpha-catenin family.</text>
</comment>
<evidence type="ECO:0000256" key="1">
    <source>
        <dbReference type="ARBA" id="ARBA00004496"/>
    </source>
</evidence>
<dbReference type="STRING" id="1754190.A0A1Y2EUG8"/>
<dbReference type="GO" id="GO:0051015">
    <property type="term" value="F:actin filament binding"/>
    <property type="evidence" value="ECO:0007669"/>
    <property type="project" value="InterPro"/>
</dbReference>
<dbReference type="OrthoDB" id="29742at2759"/>
<reference evidence="6 7" key="1">
    <citation type="submission" date="2016-08" db="EMBL/GenBank/DDBJ databases">
        <title>A Parts List for Fungal Cellulosomes Revealed by Comparative Genomics.</title>
        <authorList>
            <consortium name="DOE Joint Genome Institute"/>
            <person name="Haitjema C.H."/>
            <person name="Gilmore S.P."/>
            <person name="Henske J.K."/>
            <person name="Solomon K.V."/>
            <person name="De Groot R."/>
            <person name="Kuo A."/>
            <person name="Mondo S.J."/>
            <person name="Salamov A.A."/>
            <person name="Labutti K."/>
            <person name="Zhao Z."/>
            <person name="Chiniquy J."/>
            <person name="Barry K."/>
            <person name="Brewer H.M."/>
            <person name="Purvine S.O."/>
            <person name="Wright A.T."/>
            <person name="Boxma B."/>
            <person name="Van Alen T."/>
            <person name="Hackstein J.H."/>
            <person name="Baker S.E."/>
            <person name="Grigoriev I.V."/>
            <person name="O'Malley M.A."/>
        </authorList>
    </citation>
    <scope>NUCLEOTIDE SEQUENCE [LARGE SCALE GENOMIC DNA]</scope>
    <source>
        <strain evidence="6 7">G1</strain>
    </source>
</reference>
<proteinExistence type="inferred from homology"/>
<dbReference type="InterPro" id="IPR006077">
    <property type="entry name" value="Vinculin/catenin"/>
</dbReference>
<organism evidence="6 7">
    <name type="scientific">Neocallimastix californiae</name>
    <dbReference type="NCBI Taxonomy" id="1754190"/>
    <lineage>
        <taxon>Eukaryota</taxon>
        <taxon>Fungi</taxon>
        <taxon>Fungi incertae sedis</taxon>
        <taxon>Chytridiomycota</taxon>
        <taxon>Chytridiomycota incertae sedis</taxon>
        <taxon>Neocallimastigomycetes</taxon>
        <taxon>Neocallimastigales</taxon>
        <taxon>Neocallimastigaceae</taxon>
        <taxon>Neocallimastix</taxon>
    </lineage>
</organism>
<keyword evidence="7" id="KW-1185">Reference proteome</keyword>
<feature type="compositionally biased region" description="Basic and acidic residues" evidence="5">
    <location>
        <begin position="1016"/>
        <end position="1029"/>
    </location>
</feature>
<dbReference type="GO" id="GO:0007155">
    <property type="term" value="P:cell adhesion"/>
    <property type="evidence" value="ECO:0007669"/>
    <property type="project" value="InterPro"/>
</dbReference>
<dbReference type="EMBL" id="MCOG01000026">
    <property type="protein sequence ID" value="ORY75167.1"/>
    <property type="molecule type" value="Genomic_DNA"/>
</dbReference>
<dbReference type="AlphaFoldDB" id="A0A1Y2EUG8"/>
<dbReference type="Gene3D" id="1.20.120.230">
    <property type="entry name" value="Alpha-catenin/vinculin-like"/>
    <property type="match status" value="3"/>
</dbReference>
<evidence type="ECO:0000256" key="2">
    <source>
        <dbReference type="ARBA" id="ARBA00008376"/>
    </source>
</evidence>
<name>A0A1Y2EUG8_9FUNG</name>
<feature type="compositionally biased region" description="Acidic residues" evidence="5">
    <location>
        <begin position="1089"/>
        <end position="1100"/>
    </location>
</feature>
<dbReference type="GO" id="GO:0005737">
    <property type="term" value="C:cytoplasm"/>
    <property type="evidence" value="ECO:0007669"/>
    <property type="project" value="UniProtKB-SubCell"/>
</dbReference>
<accession>A0A1Y2EUG8</accession>
<feature type="compositionally biased region" description="Low complexity" evidence="5">
    <location>
        <begin position="762"/>
        <end position="773"/>
    </location>
</feature>
<evidence type="ECO:0000313" key="7">
    <source>
        <dbReference type="Proteomes" id="UP000193920"/>
    </source>
</evidence>
<sequence length="1175" mass="135256">MNTITKKKILSPIVEIISELIILNEEVTENNSDFPDITNFANAVSKQIEQVVKVGYTYMNSIKEDVILQQKMPEGCNEVMEASKLLLQSAELLKQDTKSKEGRDMLVVAIQTILSGITNVLDIYDETEIRKIKAISQYIRELIDSTNQEKSVQDSISTLRQLSQCSMALAAQVNNRIPELLSHQSQLRLRISVNTISKITPLLLNSYKAILKNFDSDSITTSKCIICNILKRTCQDIDNIVSDDDSKTIETSKGGSLTQMMENVHNYQYIFQQLHSKKQYKNAFDLLEKYLSSYNSVLNYIKEQLPIIYDPNQKQNISATIGLLKRKEVDFIDLIKNCQNSNYPYSLRNQLVAELEYRTEYLLYLKDLFNKCVISSIVVISDEMANSTNMDSLFGSFVSEAKAGTLKEATLQPYHEQQLQLYIESQKEMQYLKKYKDTNINNKNNNGNENESIMELIHNINKTIPGITEEEEDYPIVHALKIYKNQFIFILERVVNLLSNENLQIHKDVIFKKVSIIGQFYPLLLKTSYAIGQHKEESNFNLFYDNIINTWEYLVNDVKSYIINQEGVFSMKDLLDSSSLNINGHIKALCKNEDNNIEDLPVEYKSILATVNQLIDISKNECINTEDNSYRDRLKKSIKEIKNEMKFIGKNMNNREIKDSTRETFEKLNEAISTSSGDTSRLISDMTFADLSQMPLPTQQRDELERLKFSEIKNRLTKLKKEVETLDQIIRINRRYAISKELPPTPPSAMKRSSQTDYLLNPSSLALNSNNKGGKSKGHKSPLSSSSSLSSLSPLSPRSPISTTTRPNLRQNSLNSSTTSNISSTSNTSFSVNNLSFIYQSPLADSNLIVQPLNKDEATNNPIKTVAYDLKLAASKWKQENNPIIDKANVIAQKLDELSYYNQIIRSKPQAKKMLIRTAQEMMDCVKILNYAQKISETCTDKRLKHQLLNTVERINTIGQQLKVVVAVKSGSRFDMDGDKQLVICASNLVEAIKSLLRDSEAALLRSNYVEEEEEEKNKGKEKEKEKEIMKEKKIISDMAKQMEKAINIQKKEEEEKEKIKKRIADNERKNNEREGQNEEQEVKKEVQREEEEEEEEEEKEELKKKEQERIEKEERIRKAIEQQKALELQERESFLPITKEEEEKAEEDFFFYSNNKILPDELLNEEEEEETSEL</sequence>
<dbReference type="SUPFAM" id="SSF47220">
    <property type="entry name" value="alpha-catenin/vinculin-like"/>
    <property type="match status" value="2"/>
</dbReference>
<gene>
    <name evidence="6" type="ORF">LY90DRAFT_665907</name>
</gene>
<feature type="region of interest" description="Disordered" evidence="5">
    <location>
        <begin position="1056"/>
        <end position="1113"/>
    </location>
</feature>
<feature type="compositionally biased region" description="Low complexity" evidence="5">
    <location>
        <begin position="812"/>
        <end position="827"/>
    </location>
</feature>
<feature type="compositionally biased region" description="Low complexity" evidence="5">
    <location>
        <begin position="781"/>
        <end position="802"/>
    </location>
</feature>
<evidence type="ECO:0000256" key="5">
    <source>
        <dbReference type="SAM" id="MobiDB-lite"/>
    </source>
</evidence>
<evidence type="ECO:0000256" key="4">
    <source>
        <dbReference type="ARBA" id="ARBA00023203"/>
    </source>
</evidence>
<comment type="caution">
    <text evidence="6">The sequence shown here is derived from an EMBL/GenBank/DDBJ whole genome shotgun (WGS) entry which is preliminary data.</text>
</comment>
<feature type="compositionally biased region" description="Basic and acidic residues" evidence="5">
    <location>
        <begin position="1056"/>
        <end position="1088"/>
    </location>
</feature>
<feature type="region of interest" description="Disordered" evidence="5">
    <location>
        <begin position="762"/>
        <end position="827"/>
    </location>
</feature>
<evidence type="ECO:0008006" key="8">
    <source>
        <dbReference type="Google" id="ProtNLM"/>
    </source>
</evidence>